<feature type="transmembrane region" description="Helical" evidence="8">
    <location>
        <begin position="470"/>
        <end position="488"/>
    </location>
</feature>
<keyword evidence="11" id="KW-1185">Reference proteome</keyword>
<evidence type="ECO:0000313" key="10">
    <source>
        <dbReference type="EMBL" id="CAH0992865.1"/>
    </source>
</evidence>
<evidence type="ECO:0000256" key="1">
    <source>
        <dbReference type="ARBA" id="ARBA00004429"/>
    </source>
</evidence>
<keyword evidence="6 8" id="KW-1133">Transmembrane helix</keyword>
<keyword evidence="7 8" id="KW-0472">Membrane</keyword>
<gene>
    <name evidence="10" type="ORF">SIN8267_03002</name>
</gene>
<evidence type="ECO:0000256" key="3">
    <source>
        <dbReference type="ARBA" id="ARBA00022475"/>
    </source>
</evidence>
<feature type="domain" description="ABC transmembrane type-1" evidence="9">
    <location>
        <begin position="336"/>
        <end position="542"/>
    </location>
</feature>
<comment type="similarity">
    <text evidence="8">Belongs to the binding-protein-dependent transport system permease family.</text>
</comment>
<dbReference type="InterPro" id="IPR000515">
    <property type="entry name" value="MetI-like"/>
</dbReference>
<dbReference type="Pfam" id="PF00528">
    <property type="entry name" value="BPD_transp_1"/>
    <property type="match status" value="2"/>
</dbReference>
<feature type="transmembrane region" description="Helical" evidence="8">
    <location>
        <begin position="149"/>
        <end position="167"/>
    </location>
</feature>
<feature type="transmembrane region" description="Helical" evidence="8">
    <location>
        <begin position="524"/>
        <end position="543"/>
    </location>
</feature>
<feature type="transmembrane region" description="Helical" evidence="8">
    <location>
        <begin position="21"/>
        <end position="45"/>
    </location>
</feature>
<keyword evidence="5 8" id="KW-0812">Transmembrane</keyword>
<feature type="transmembrane region" description="Helical" evidence="8">
    <location>
        <begin position="238"/>
        <end position="264"/>
    </location>
</feature>
<evidence type="ECO:0000256" key="6">
    <source>
        <dbReference type="ARBA" id="ARBA00022989"/>
    </source>
</evidence>
<dbReference type="SUPFAM" id="SSF161098">
    <property type="entry name" value="MetI-like"/>
    <property type="match status" value="2"/>
</dbReference>
<dbReference type="Proteomes" id="UP000838100">
    <property type="component" value="Unassembled WGS sequence"/>
</dbReference>
<evidence type="ECO:0000256" key="2">
    <source>
        <dbReference type="ARBA" id="ARBA00022448"/>
    </source>
</evidence>
<dbReference type="CDD" id="cd06261">
    <property type="entry name" value="TM_PBP2"/>
    <property type="match status" value="2"/>
</dbReference>
<feature type="transmembrane region" description="Helical" evidence="8">
    <location>
        <begin position="65"/>
        <end position="91"/>
    </location>
</feature>
<feature type="transmembrane region" description="Helical" evidence="8">
    <location>
        <begin position="204"/>
        <end position="226"/>
    </location>
</feature>
<comment type="subcellular location">
    <subcellularLocation>
        <location evidence="1">Cell inner membrane</location>
        <topology evidence="1">Multi-pass membrane protein</topology>
    </subcellularLocation>
    <subcellularLocation>
        <location evidence="8">Cell membrane</location>
        <topology evidence="8">Multi-pass membrane protein</topology>
    </subcellularLocation>
</comment>
<feature type="transmembrane region" description="Helical" evidence="8">
    <location>
        <begin position="418"/>
        <end position="441"/>
    </location>
</feature>
<keyword evidence="3" id="KW-1003">Cell membrane</keyword>
<evidence type="ECO:0000256" key="4">
    <source>
        <dbReference type="ARBA" id="ARBA00022519"/>
    </source>
</evidence>
<evidence type="ECO:0000256" key="8">
    <source>
        <dbReference type="RuleBase" id="RU363032"/>
    </source>
</evidence>
<feature type="transmembrane region" description="Helical" evidence="8">
    <location>
        <begin position="103"/>
        <end position="124"/>
    </location>
</feature>
<evidence type="ECO:0000313" key="11">
    <source>
        <dbReference type="Proteomes" id="UP000838100"/>
    </source>
</evidence>
<dbReference type="RefSeq" id="WP_237445551.1">
    <property type="nucleotide sequence ID" value="NZ_CAKLPX010000004.1"/>
</dbReference>
<dbReference type="PANTHER" id="PTHR43357:SF3">
    <property type="entry name" value="FE(3+)-TRANSPORT SYSTEM PERMEASE PROTEIN FBPB 2"/>
    <property type="match status" value="1"/>
</dbReference>
<evidence type="ECO:0000259" key="9">
    <source>
        <dbReference type="PROSITE" id="PS50928"/>
    </source>
</evidence>
<feature type="transmembrane region" description="Helical" evidence="8">
    <location>
        <begin position="295"/>
        <end position="320"/>
    </location>
</feature>
<dbReference type="InterPro" id="IPR035906">
    <property type="entry name" value="MetI-like_sf"/>
</dbReference>
<feature type="domain" description="ABC transmembrane type-1" evidence="9">
    <location>
        <begin position="65"/>
        <end position="264"/>
    </location>
</feature>
<accession>A0ABM9AI04</accession>
<organism evidence="10 11">
    <name type="scientific">Sinobacterium norvegicum</name>
    <dbReference type="NCBI Taxonomy" id="1641715"/>
    <lineage>
        <taxon>Bacteria</taxon>
        <taxon>Pseudomonadati</taxon>
        <taxon>Pseudomonadota</taxon>
        <taxon>Gammaproteobacteria</taxon>
        <taxon>Cellvibrionales</taxon>
        <taxon>Spongiibacteraceae</taxon>
        <taxon>Sinobacterium</taxon>
    </lineage>
</organism>
<comment type="caution">
    <text evidence="10">The sequence shown here is derived from an EMBL/GenBank/DDBJ whole genome shotgun (WGS) entry which is preliminary data.</text>
</comment>
<protein>
    <recommendedName>
        <fullName evidence="9">ABC transmembrane type-1 domain-containing protein</fullName>
    </recommendedName>
</protein>
<keyword evidence="2 8" id="KW-0813">Transport</keyword>
<dbReference type="PANTHER" id="PTHR43357">
    <property type="entry name" value="INNER MEMBRANE ABC TRANSPORTER PERMEASE PROTEIN YDCV"/>
    <property type="match status" value="1"/>
</dbReference>
<dbReference type="EMBL" id="CAKLPX010000004">
    <property type="protein sequence ID" value="CAH0992865.1"/>
    <property type="molecule type" value="Genomic_DNA"/>
</dbReference>
<sequence length="547" mass="59747">MSSSVTAERALVARSGNTRRMLWRLIPLLAGFLVLMPVAVIAFSWSDIQGDVWRHLYQTQLIDLLINTAILLVGVGVGVTVLGVSLAWFATLCDFPGRQYCEWALMLPLAIPTYVLAFVVLGQWDYMGPIQQAIRSIQPGFGVDVRNHFTVVAIMTAVLYPYVYMLARSAFVAQGSDVIEASRVLGLNNTQAFFKVSLPMARPAIVAGLALALMETLADFGAVSVFNYDTFTTAIYKSWFGLFNLQAAAQLASLLMLFVVLALMTERYARNGGRDEQGRRPQHHYRIKLTGARRYLVAFYCWSIVVVCFVIPVIQLALWAMEVIETEISGRYLQLLKHTLILGFGAAAIIVTAALLIAFAQRSYGNRLTEAATTVAGMGYALPGSVLAVGVVMSFGFIDRELLVPLQQALGGGTAPVLVGGLAGLLLAYFVRFLAVAMGPVQSSIERVRPSVPEAAKLLGANSWRLIGRIYLPMLRPGVLTAMLLVLVDVMKEMPATLLLRPFGWDTLAVRIFEMTAEGEWERAAVPAVTLVLAGLIPVIVLISRSR</sequence>
<feature type="transmembrane region" description="Helical" evidence="8">
    <location>
        <begin position="372"/>
        <end position="398"/>
    </location>
</feature>
<proteinExistence type="inferred from homology"/>
<feature type="transmembrane region" description="Helical" evidence="8">
    <location>
        <begin position="340"/>
        <end position="360"/>
    </location>
</feature>
<evidence type="ECO:0000256" key="5">
    <source>
        <dbReference type="ARBA" id="ARBA00022692"/>
    </source>
</evidence>
<reference evidence="10" key="1">
    <citation type="submission" date="2021-12" db="EMBL/GenBank/DDBJ databases">
        <authorList>
            <person name="Rodrigo-Torres L."/>
            <person name="Arahal R. D."/>
            <person name="Lucena T."/>
        </authorList>
    </citation>
    <scope>NUCLEOTIDE SEQUENCE</scope>
    <source>
        <strain evidence="10">CECT 8267</strain>
    </source>
</reference>
<dbReference type="Gene3D" id="1.10.3720.10">
    <property type="entry name" value="MetI-like"/>
    <property type="match status" value="2"/>
</dbReference>
<evidence type="ECO:0000256" key="7">
    <source>
        <dbReference type="ARBA" id="ARBA00023136"/>
    </source>
</evidence>
<keyword evidence="4" id="KW-0997">Cell inner membrane</keyword>
<name>A0ABM9AI04_9GAMM</name>
<dbReference type="PROSITE" id="PS50928">
    <property type="entry name" value="ABC_TM1"/>
    <property type="match status" value="2"/>
</dbReference>